<name>A0ABU6R1Q2_9FABA</name>
<keyword evidence="2" id="KW-1185">Reference proteome</keyword>
<dbReference type="EMBL" id="JASCZI010030211">
    <property type="protein sequence ID" value="MED6118291.1"/>
    <property type="molecule type" value="Genomic_DNA"/>
</dbReference>
<evidence type="ECO:0000313" key="2">
    <source>
        <dbReference type="Proteomes" id="UP001341840"/>
    </source>
</evidence>
<organism evidence="1 2">
    <name type="scientific">Stylosanthes scabra</name>
    <dbReference type="NCBI Taxonomy" id="79078"/>
    <lineage>
        <taxon>Eukaryota</taxon>
        <taxon>Viridiplantae</taxon>
        <taxon>Streptophyta</taxon>
        <taxon>Embryophyta</taxon>
        <taxon>Tracheophyta</taxon>
        <taxon>Spermatophyta</taxon>
        <taxon>Magnoliopsida</taxon>
        <taxon>eudicotyledons</taxon>
        <taxon>Gunneridae</taxon>
        <taxon>Pentapetalae</taxon>
        <taxon>rosids</taxon>
        <taxon>fabids</taxon>
        <taxon>Fabales</taxon>
        <taxon>Fabaceae</taxon>
        <taxon>Papilionoideae</taxon>
        <taxon>50 kb inversion clade</taxon>
        <taxon>dalbergioids sensu lato</taxon>
        <taxon>Dalbergieae</taxon>
        <taxon>Pterocarpus clade</taxon>
        <taxon>Stylosanthes</taxon>
    </lineage>
</organism>
<proteinExistence type="predicted"/>
<comment type="caution">
    <text evidence="1">The sequence shown here is derived from an EMBL/GenBank/DDBJ whole genome shotgun (WGS) entry which is preliminary data.</text>
</comment>
<dbReference type="Proteomes" id="UP001341840">
    <property type="component" value="Unassembled WGS sequence"/>
</dbReference>
<sequence>METGACLWMVTKNHIFSIRLENLEQLGKNDVSDRKSKSIRVPPPFDFHLKFSLSDLCPFIFHSNLFFAGGSPHSSTKIHQLSYAGGTTLEIAETVAAGLISPPPTLMYGCYVANIQGDIYLMVHDWKMDARDMGFWVLRSGSSSSSKQWHPLPLPPSLINPNLDSGSDSDSDSGYAYYSKSDLKKLEFIRFRLWRCFVWKDKLVLDVQADPTEETYSRNNRFILYVYDPRIGCWEQLINCPFRTSFRKYNPACVAVKSIGDVGNNCSVAITWSREWLHSEYFLEVKVKIHALLVDDEHNIHGHQCLKKVCEGIPSPFDAVEHDVKFVELGNRKVCALIGGVTNGNPVLCVVVFQLALVEGPQRLVSVEVLVNQVYDIGPYTERHIPELPCSSFLFSLAKDSISPRNPSMPTSVMARMTTIVDSTL</sequence>
<gene>
    <name evidence="1" type="ORF">PIB30_001523</name>
</gene>
<accession>A0ABU6R1Q2</accession>
<protein>
    <submittedName>
        <fullName evidence="1">Uncharacterized protein</fullName>
    </submittedName>
</protein>
<reference evidence="1 2" key="1">
    <citation type="journal article" date="2023" name="Plants (Basel)">
        <title>Bridging the Gap: Combining Genomics and Transcriptomics Approaches to Understand Stylosanthes scabra, an Orphan Legume from the Brazilian Caatinga.</title>
        <authorList>
            <person name="Ferreira-Neto J.R.C."/>
            <person name="da Silva M.D."/>
            <person name="Binneck E."/>
            <person name="de Melo N.F."/>
            <person name="da Silva R.H."/>
            <person name="de Melo A.L.T.M."/>
            <person name="Pandolfi V."/>
            <person name="Bustamante F.O."/>
            <person name="Brasileiro-Vidal A.C."/>
            <person name="Benko-Iseppon A.M."/>
        </authorList>
    </citation>
    <scope>NUCLEOTIDE SEQUENCE [LARGE SCALE GENOMIC DNA]</scope>
    <source>
        <tissue evidence="1">Leaves</tissue>
    </source>
</reference>
<evidence type="ECO:0000313" key="1">
    <source>
        <dbReference type="EMBL" id="MED6118291.1"/>
    </source>
</evidence>